<evidence type="ECO:0000313" key="2">
    <source>
        <dbReference type="Proteomes" id="UP000663845"/>
    </source>
</evidence>
<sequence length="36" mass="4237">MATRIEKGFRAAGDQQHEGEFKQEFLEAYRKQYGES</sequence>
<comment type="caution">
    <text evidence="1">The sequence shown here is derived from an EMBL/GenBank/DDBJ whole genome shotgun (WGS) entry which is preliminary data.</text>
</comment>
<evidence type="ECO:0000313" key="1">
    <source>
        <dbReference type="EMBL" id="CAF1559820.1"/>
    </source>
</evidence>
<name>A0A815XP24_9BILA</name>
<gene>
    <name evidence="1" type="ORF">JYZ213_LOCUS46810</name>
</gene>
<protein>
    <submittedName>
        <fullName evidence="1">Uncharacterized protein</fullName>
    </submittedName>
</protein>
<feature type="non-terminal residue" evidence="1">
    <location>
        <position position="36"/>
    </location>
</feature>
<dbReference type="Proteomes" id="UP000663845">
    <property type="component" value="Unassembled WGS sequence"/>
</dbReference>
<organism evidence="1 2">
    <name type="scientific">Adineta steineri</name>
    <dbReference type="NCBI Taxonomy" id="433720"/>
    <lineage>
        <taxon>Eukaryota</taxon>
        <taxon>Metazoa</taxon>
        <taxon>Spiralia</taxon>
        <taxon>Gnathifera</taxon>
        <taxon>Rotifera</taxon>
        <taxon>Eurotatoria</taxon>
        <taxon>Bdelloidea</taxon>
        <taxon>Adinetida</taxon>
        <taxon>Adinetidae</taxon>
        <taxon>Adineta</taxon>
    </lineage>
</organism>
<dbReference type="EMBL" id="CAJNOG010006431">
    <property type="protein sequence ID" value="CAF1559820.1"/>
    <property type="molecule type" value="Genomic_DNA"/>
</dbReference>
<dbReference type="AlphaFoldDB" id="A0A815XP24"/>
<accession>A0A815XP24</accession>
<reference evidence="1" key="1">
    <citation type="submission" date="2021-02" db="EMBL/GenBank/DDBJ databases">
        <authorList>
            <person name="Nowell W R."/>
        </authorList>
    </citation>
    <scope>NUCLEOTIDE SEQUENCE</scope>
</reference>
<proteinExistence type="predicted"/>